<feature type="chain" id="PRO_5036719576" evidence="1">
    <location>
        <begin position="25"/>
        <end position="68"/>
    </location>
</feature>
<accession>A0A915MTF1</accession>
<evidence type="ECO:0000256" key="1">
    <source>
        <dbReference type="SAM" id="SignalP"/>
    </source>
</evidence>
<sequence length="68" mass="7909">MRYNCFRRAMFNSLLFCVCDLTAAVNALDLEFRNVPVMEPMLDWLMNNYTGVMMVHVLPVAFNALDLF</sequence>
<feature type="signal peptide" evidence="1">
    <location>
        <begin position="1"/>
        <end position="24"/>
    </location>
</feature>
<reference evidence="3" key="1">
    <citation type="submission" date="2022-11" db="UniProtKB">
        <authorList>
            <consortium name="WormBaseParasite"/>
        </authorList>
    </citation>
    <scope>IDENTIFICATION</scope>
</reference>
<protein>
    <submittedName>
        <fullName evidence="3">Uncharacterized protein</fullName>
    </submittedName>
</protein>
<organism evidence="2 3">
    <name type="scientific">Meloidogyne javanica</name>
    <name type="common">Root-knot nematode worm</name>
    <dbReference type="NCBI Taxonomy" id="6303"/>
    <lineage>
        <taxon>Eukaryota</taxon>
        <taxon>Metazoa</taxon>
        <taxon>Ecdysozoa</taxon>
        <taxon>Nematoda</taxon>
        <taxon>Chromadorea</taxon>
        <taxon>Rhabditida</taxon>
        <taxon>Tylenchina</taxon>
        <taxon>Tylenchomorpha</taxon>
        <taxon>Tylenchoidea</taxon>
        <taxon>Meloidogynidae</taxon>
        <taxon>Meloidogyninae</taxon>
        <taxon>Meloidogyne</taxon>
        <taxon>Meloidogyne incognita group</taxon>
    </lineage>
</organism>
<name>A0A915MTF1_MELJA</name>
<dbReference type="Proteomes" id="UP000887561">
    <property type="component" value="Unplaced"/>
</dbReference>
<dbReference type="AlphaFoldDB" id="A0A915MTF1"/>
<keyword evidence="1" id="KW-0732">Signal</keyword>
<evidence type="ECO:0000313" key="3">
    <source>
        <dbReference type="WBParaSite" id="scaffold49093_cov1251.g24904"/>
    </source>
</evidence>
<proteinExistence type="predicted"/>
<evidence type="ECO:0000313" key="2">
    <source>
        <dbReference type="Proteomes" id="UP000887561"/>
    </source>
</evidence>
<keyword evidence="2" id="KW-1185">Reference proteome</keyword>
<dbReference type="WBParaSite" id="scaffold49093_cov1251.g24904">
    <property type="protein sequence ID" value="scaffold49093_cov1251.g24904"/>
    <property type="gene ID" value="scaffold49093_cov1251.g24904"/>
</dbReference>